<dbReference type="InterPro" id="IPR016166">
    <property type="entry name" value="FAD-bd_PCMH"/>
</dbReference>
<dbReference type="InterPro" id="IPR016169">
    <property type="entry name" value="FAD-bd_PCMH_sub2"/>
</dbReference>
<evidence type="ECO:0000256" key="1">
    <source>
        <dbReference type="ARBA" id="ARBA00005466"/>
    </source>
</evidence>
<organism evidence="6 7">
    <name type="scientific">Bionectria ochroleuca</name>
    <name type="common">Gliocladium roseum</name>
    <dbReference type="NCBI Taxonomy" id="29856"/>
    <lineage>
        <taxon>Eukaryota</taxon>
        <taxon>Fungi</taxon>
        <taxon>Dikarya</taxon>
        <taxon>Ascomycota</taxon>
        <taxon>Pezizomycotina</taxon>
        <taxon>Sordariomycetes</taxon>
        <taxon>Hypocreomycetidae</taxon>
        <taxon>Hypocreales</taxon>
        <taxon>Bionectriaceae</taxon>
        <taxon>Clonostachys</taxon>
    </lineage>
</organism>
<evidence type="ECO:0000256" key="4">
    <source>
        <dbReference type="ARBA" id="ARBA00023002"/>
    </source>
</evidence>
<dbReference type="Proteomes" id="UP000616885">
    <property type="component" value="Unassembled WGS sequence"/>
</dbReference>
<dbReference type="PANTHER" id="PTHR42973">
    <property type="entry name" value="BINDING OXIDOREDUCTASE, PUTATIVE (AFU_ORTHOLOGUE AFUA_1G17690)-RELATED"/>
    <property type="match status" value="1"/>
</dbReference>
<evidence type="ECO:0000256" key="2">
    <source>
        <dbReference type="ARBA" id="ARBA00022630"/>
    </source>
</evidence>
<keyword evidence="2" id="KW-0285">Flavoprotein</keyword>
<keyword evidence="4" id="KW-0560">Oxidoreductase</keyword>
<protein>
    <recommendedName>
        <fullName evidence="5">FAD-binding PCMH-type domain-containing protein</fullName>
    </recommendedName>
</protein>
<feature type="domain" description="FAD-binding PCMH-type" evidence="5">
    <location>
        <begin position="83"/>
        <end position="267"/>
    </location>
</feature>
<keyword evidence="3" id="KW-0274">FAD</keyword>
<dbReference type="PROSITE" id="PS51387">
    <property type="entry name" value="FAD_PCMH"/>
    <property type="match status" value="1"/>
</dbReference>
<dbReference type="Gene3D" id="3.30.465.10">
    <property type="match status" value="1"/>
</dbReference>
<dbReference type="PANTHER" id="PTHR42973:SF4">
    <property type="entry name" value="FAD BINDING DOMAIN PROTEIN"/>
    <property type="match status" value="1"/>
</dbReference>
<comment type="similarity">
    <text evidence="1">Belongs to the oxygen-dependent FAD-linked oxidoreductase family.</text>
</comment>
<reference evidence="6" key="1">
    <citation type="submission" date="2020-10" db="EMBL/GenBank/DDBJ databases">
        <title>High-Quality Genome Resource of Clonostachys rosea strain S41 by Oxford Nanopore Long-Read Sequencing.</title>
        <authorList>
            <person name="Wang H."/>
        </authorList>
    </citation>
    <scope>NUCLEOTIDE SEQUENCE</scope>
    <source>
        <strain evidence="6">S41</strain>
    </source>
</reference>
<dbReference type="Pfam" id="PF01565">
    <property type="entry name" value="FAD_binding_4"/>
    <property type="match status" value="1"/>
</dbReference>
<dbReference type="InterPro" id="IPR006094">
    <property type="entry name" value="Oxid_FAD_bind_N"/>
</dbReference>
<sequence>MSSHNTLAVAAATILLVAVTMGVLRRDQSRNTPTSLGQAPKELPQPTKIALDLKAALPEAVTLSSEADAFNKITETYWARQNREVFPACYVQPRSIEQLQEAVKLLKQEYVGTKHAKRQGNDKGLFVVKGGGASPAVGLNNVNSGVVIDLARFRDITYTDDYSHVTVGCGLKWKDLYEDLEPKSLTVAGGRTVPVGVAGLTLQGGMSFYSPVRGFVCSTVTEYNIVLADGSAVVASETSYPDLWRALKGGSNNFGIVTSFTIPCFPSSDMWFTCNYTSGFQAPSLVKAFYDYAREASSGRPGAFDEHATIPITCFGYTRDLGVHATANYLGYTVPPKDKKWPAYWKNSPFGTLWNLWSTAKVRSLLSVVREQSEQSPPGTYTIFVVTTIKNDLDTLMAAYTAYREASAAGKRVKGMVLSLALQPILPQWYKNGQPNVLGLDDCNEPLVIAELTIKWDKTEHMELVQHIARQFIERVDKAAEDNQAAHPFRFANYCAEWQDPMKGYGEENLQFMHTVSRKYDPEGVFQRACIGGFKLGVDYD</sequence>
<proteinExistence type="inferred from homology"/>
<name>A0A8H7KF01_BIOOC</name>
<evidence type="ECO:0000313" key="7">
    <source>
        <dbReference type="Proteomes" id="UP000616885"/>
    </source>
</evidence>
<dbReference type="InterPro" id="IPR036318">
    <property type="entry name" value="FAD-bd_PCMH-like_sf"/>
</dbReference>
<dbReference type="InterPro" id="IPR050416">
    <property type="entry name" value="FAD-linked_Oxidoreductase"/>
</dbReference>
<evidence type="ECO:0000259" key="5">
    <source>
        <dbReference type="PROSITE" id="PS51387"/>
    </source>
</evidence>
<dbReference type="AlphaFoldDB" id="A0A8H7KF01"/>
<evidence type="ECO:0000256" key="3">
    <source>
        <dbReference type="ARBA" id="ARBA00022827"/>
    </source>
</evidence>
<dbReference type="GO" id="GO:0016491">
    <property type="term" value="F:oxidoreductase activity"/>
    <property type="evidence" value="ECO:0007669"/>
    <property type="project" value="UniProtKB-KW"/>
</dbReference>
<evidence type="ECO:0000313" key="6">
    <source>
        <dbReference type="EMBL" id="KAF9746667.1"/>
    </source>
</evidence>
<gene>
    <name evidence="6" type="ORF">IM811_003572</name>
</gene>
<dbReference type="GO" id="GO:0071949">
    <property type="term" value="F:FAD binding"/>
    <property type="evidence" value="ECO:0007669"/>
    <property type="project" value="InterPro"/>
</dbReference>
<dbReference type="SUPFAM" id="SSF56176">
    <property type="entry name" value="FAD-binding/transporter-associated domain-like"/>
    <property type="match status" value="1"/>
</dbReference>
<comment type="caution">
    <text evidence="6">The sequence shown here is derived from an EMBL/GenBank/DDBJ whole genome shotgun (WGS) entry which is preliminary data.</text>
</comment>
<dbReference type="EMBL" id="JADCTT010000011">
    <property type="protein sequence ID" value="KAF9746667.1"/>
    <property type="molecule type" value="Genomic_DNA"/>
</dbReference>
<accession>A0A8H7KF01</accession>